<protein>
    <submittedName>
        <fullName evidence="2">Uncharacterized protein</fullName>
    </submittedName>
</protein>
<keyword evidence="1" id="KW-0472">Membrane</keyword>
<keyword evidence="3" id="KW-1185">Reference proteome</keyword>
<organism evidence="2 3">
    <name type="scientific">Chromobacterium fluminis</name>
    <dbReference type="NCBI Taxonomy" id="3044269"/>
    <lineage>
        <taxon>Bacteria</taxon>
        <taxon>Pseudomonadati</taxon>
        <taxon>Pseudomonadota</taxon>
        <taxon>Betaproteobacteria</taxon>
        <taxon>Neisseriales</taxon>
        <taxon>Chromobacteriaceae</taxon>
        <taxon>Chromobacterium</taxon>
    </lineage>
</organism>
<feature type="transmembrane region" description="Helical" evidence="1">
    <location>
        <begin position="12"/>
        <end position="33"/>
    </location>
</feature>
<feature type="transmembrane region" description="Helical" evidence="1">
    <location>
        <begin position="39"/>
        <end position="65"/>
    </location>
</feature>
<dbReference type="EMBL" id="JAAOMA010000004">
    <property type="protein sequence ID" value="NHR04385.1"/>
    <property type="molecule type" value="Genomic_DNA"/>
</dbReference>
<proteinExistence type="predicted"/>
<keyword evidence="1" id="KW-0812">Transmembrane</keyword>
<evidence type="ECO:0000313" key="2">
    <source>
        <dbReference type="EMBL" id="NHR04385.1"/>
    </source>
</evidence>
<evidence type="ECO:0000313" key="3">
    <source>
        <dbReference type="Proteomes" id="UP001515641"/>
    </source>
</evidence>
<name>A0ABX0L0R3_9NEIS</name>
<sequence>MKLLTYASTDAIRLWLASAVLIVLSFVVGLGVFGSTVALSFGCSAALMMWLPLVRQLAPVAYSVVVKGRWPARQ</sequence>
<evidence type="ECO:0000256" key="1">
    <source>
        <dbReference type="SAM" id="Phobius"/>
    </source>
</evidence>
<dbReference type="Proteomes" id="UP001515641">
    <property type="component" value="Unassembled WGS sequence"/>
</dbReference>
<comment type="caution">
    <text evidence="2">The sequence shown here is derived from an EMBL/GenBank/DDBJ whole genome shotgun (WGS) entry which is preliminary data.</text>
</comment>
<accession>A0ABX0L0R3</accession>
<gene>
    <name evidence="2" type="ORF">HA052_04165</name>
</gene>
<keyword evidence="1" id="KW-1133">Transmembrane helix</keyword>
<reference evidence="2 3" key="1">
    <citation type="submission" date="2020-03" db="EMBL/GenBank/DDBJ databases">
        <title>Draft genome sequence of environmentally isolated cultures.</title>
        <authorList>
            <person name="Wilson H.S."/>
            <person name="De Leon M.E."/>
        </authorList>
    </citation>
    <scope>NUCLEOTIDE SEQUENCE [LARGE SCALE GENOMIC DNA]</scope>
    <source>
        <strain evidence="2 3">HSC-31F16</strain>
    </source>
</reference>
<dbReference type="RefSeq" id="WP_166450904.1">
    <property type="nucleotide sequence ID" value="NZ_JAAOMA010000004.1"/>
</dbReference>